<feature type="compositionally biased region" description="Low complexity" evidence="8">
    <location>
        <begin position="1224"/>
        <end position="1237"/>
    </location>
</feature>
<dbReference type="Proteomes" id="UP000747110">
    <property type="component" value="Unassembled WGS sequence"/>
</dbReference>
<dbReference type="OrthoDB" id="103819at2759"/>
<evidence type="ECO:0000256" key="1">
    <source>
        <dbReference type="ARBA" id="ARBA00004123"/>
    </source>
</evidence>
<accession>A0A8J4CLN3</accession>
<evidence type="ECO:0000256" key="3">
    <source>
        <dbReference type="ARBA" id="ARBA00019618"/>
    </source>
</evidence>
<evidence type="ECO:0000256" key="2">
    <source>
        <dbReference type="ARBA" id="ARBA00009354"/>
    </source>
</evidence>
<feature type="region of interest" description="Disordered" evidence="8">
    <location>
        <begin position="1277"/>
        <end position="1315"/>
    </location>
</feature>
<dbReference type="PANTHER" id="PTHR48249">
    <property type="entry name" value="MEDIATOR OF RNA POLYMERASE II TRANSCRIPTION SUBUNIT 13"/>
    <property type="match status" value="1"/>
</dbReference>
<keyword evidence="10" id="KW-1185">Reference proteome</keyword>
<keyword evidence="7" id="KW-0539">Nucleus</keyword>
<evidence type="ECO:0000256" key="6">
    <source>
        <dbReference type="ARBA" id="ARBA00023163"/>
    </source>
</evidence>
<feature type="compositionally biased region" description="Gly residues" evidence="8">
    <location>
        <begin position="189"/>
        <end position="208"/>
    </location>
</feature>
<evidence type="ECO:0000313" key="10">
    <source>
        <dbReference type="Proteomes" id="UP000747110"/>
    </source>
</evidence>
<comment type="similarity">
    <text evidence="2">Belongs to the Mediator complex subunit 13 family.</text>
</comment>
<keyword evidence="6" id="KW-0804">Transcription</keyword>
<sequence length="1599" mass="160747">MHRARTRVLVAPEWSSSAAANAAHSPGAETSIRERLSHLVSDGAVTQDGDRAASAADLSMPTESVQLENIQIGANTVAPSPAPEPAAPASVTHQVLYPPPVPPYAPVQSAWPEAALIDLIKQQALYPTDVNVRFGGKVLLSEPGCMHSSAPLRAIAEEAQVNITAAPASASFQFVQLLGELCGRAAGGAGSSAQAGGGGQPGIYGPGPGWRRPINSSQEAAAPPPHRPAAGNLAPAVALAAAASGQGAVPQLEATPLAAPAALVGFEGDWLAVQPAVLPCWDKVSLEPCGPAKAAQYYVICGEQHSSAARMFIRDVSATFQGMRLGTHTPGRTPAHLHSVDGVIPVPLDPGPGPPPPVDGAGGMGDPTALTVPTWHPLARRPDPTVIRSAILGFRSNHAMMSVAGEPAWAPDEPCYRPRLTALGTGRPPVAAAMTTAAQSSGPLCHYWRNLRHVGRQLQRHLLLQPQQHQQDLNNAELAPRAMDRATTYSSGTGLPRSGCGEGSSSSSLGPEELPDVAPPALVVYVVPPSDSEVDVVRALMEVCACLAPVTPAARTPAAPAALAAPPQAVVGRRERGDAAATNSMEAQQQKVPDLTAAPLGTAPGCRGVVDGCSTVRATSASGQDILCPTNGCSAASTPPEPPAVSAATSGASSSSSGPPCRNGAAAAVASMDSADPALLARLGGAARNLYRAASYPSANMTHGSISPQLDLSQLAAMDLVVQVVIPSSLHDITGASVRATACAAYSKLCRRRAWYGAAAAVAATDAQAPSFQHAAIAATNSATTVAQMPGGRGDGSGGDCGGGCGCLGEGHQCVASSCSGRTTLYEPLVAVAPLALPAVAAADDEPVVLPLPLPPPPVHQWARSPTVATQEAAAAGSPLRNVDPATVPQHAGGSCPAGPPPTLHGCYAWWKCPEASGRGAAAVAAGSQSCGALCHPTQRQRCWLAMAFCDSRGKLLDARALALCVDAHDGAAVDLVAAGAGSGSGSGALAPDGASIQAARSSSQSQFCNCKADSGGGGGGGGGGRHDRNALLAPRCWKGGGGGRSEALADLGNAGGSSLLPTDWGQPEPQPQAKRVEMAQPTLGTTGGTTTTPAAAHTALDALVCRTVLGHARLLSRQLAEAYSGTAVAGGTSGAASTEGGVTPSGAVGASVTRRRVIRGSLAVPLTLAKLGAPTPTEASEWRALLQPLGCGGGGGSGGERPRASSGALLRRRWDQAAPPPQSTTSAVSSPATTLSSGPAAAAAATFDTTVTLAWLDPHPSVVVQPGCRLPLGGFAISPPSSEPQPYSVPLPPMPPNPTHAHLHSQQQQQAGGPRAPLSLVAFPAQRPPSASCAAAEALNRHLRLLSVHPWPRQIPPSGTGAVAVSTPASAAFGRAGGAGGGRGGGEEGQLPAVSASLAQADGLAVGPPASPANPKRPVGCSTTARSPSGTDTSDAWPLGPDHQHYASGHAHQQKRQRWSERVDGAADDGAGRGGVFDSGSSIAAGLGGSGTMHVHGWSDPSWSTLRDLYGLCLLRDWLLAAQSGARGGPLPGRCPGAVNGVGNVAGGSGDWDMGMEDADGDGDNAGSDAPLLLPLHAAVCRQLLRMLVACERLAANL</sequence>
<feature type="region of interest" description="Disordered" evidence="8">
    <location>
        <begin position="189"/>
        <end position="229"/>
    </location>
</feature>
<feature type="region of interest" description="Disordered" evidence="8">
    <location>
        <begin position="569"/>
        <end position="590"/>
    </location>
</feature>
<evidence type="ECO:0000256" key="8">
    <source>
        <dbReference type="SAM" id="MobiDB-lite"/>
    </source>
</evidence>
<feature type="compositionally biased region" description="Polar residues" evidence="8">
    <location>
        <begin position="581"/>
        <end position="590"/>
    </location>
</feature>
<evidence type="ECO:0000256" key="4">
    <source>
        <dbReference type="ARBA" id="ARBA00022491"/>
    </source>
</evidence>
<dbReference type="InterPro" id="IPR051139">
    <property type="entry name" value="Mediator_complx_sub13"/>
</dbReference>
<dbReference type="GO" id="GO:0016592">
    <property type="term" value="C:mediator complex"/>
    <property type="evidence" value="ECO:0007669"/>
    <property type="project" value="TreeGrafter"/>
</dbReference>
<reference evidence="9" key="1">
    <citation type="journal article" date="2021" name="Proc. Natl. Acad. Sci. U.S.A.">
        <title>Three genomes in the algal genus Volvox reveal the fate of a haploid sex-determining region after a transition to homothallism.</title>
        <authorList>
            <person name="Yamamoto K."/>
            <person name="Hamaji T."/>
            <person name="Kawai-Toyooka H."/>
            <person name="Matsuzaki R."/>
            <person name="Takahashi F."/>
            <person name="Nishimura Y."/>
            <person name="Kawachi M."/>
            <person name="Noguchi H."/>
            <person name="Minakuchi Y."/>
            <person name="Umen J.G."/>
            <person name="Toyoda A."/>
            <person name="Nozaki H."/>
        </authorList>
    </citation>
    <scope>NUCLEOTIDE SEQUENCE</scope>
    <source>
        <strain evidence="9">NIES-3786</strain>
    </source>
</reference>
<dbReference type="GO" id="GO:0003713">
    <property type="term" value="F:transcription coactivator activity"/>
    <property type="evidence" value="ECO:0007669"/>
    <property type="project" value="TreeGrafter"/>
</dbReference>
<name>A0A8J4CLN3_9CHLO</name>
<feature type="compositionally biased region" description="Polar residues" evidence="8">
    <location>
        <begin position="1422"/>
        <end position="1435"/>
    </location>
</feature>
<feature type="compositionally biased region" description="Low complexity" evidence="8">
    <location>
        <begin position="503"/>
        <end position="512"/>
    </location>
</feature>
<feature type="region of interest" description="Disordered" evidence="8">
    <location>
        <begin position="1404"/>
        <end position="1475"/>
    </location>
</feature>
<evidence type="ECO:0000256" key="5">
    <source>
        <dbReference type="ARBA" id="ARBA00023015"/>
    </source>
</evidence>
<feature type="region of interest" description="Disordered" evidence="8">
    <location>
        <begin position="635"/>
        <end position="664"/>
    </location>
</feature>
<dbReference type="EMBL" id="BNCP01000026">
    <property type="protein sequence ID" value="GIL83469.1"/>
    <property type="molecule type" value="Genomic_DNA"/>
</dbReference>
<feature type="region of interest" description="Disordered" evidence="8">
    <location>
        <begin position="487"/>
        <end position="514"/>
    </location>
</feature>
<dbReference type="PANTHER" id="PTHR48249:SF3">
    <property type="entry name" value="MEDIATOR OF RNA POLYMERASE II TRANSCRIPTION SUBUNIT 13"/>
    <property type="match status" value="1"/>
</dbReference>
<feature type="region of interest" description="Disordered" evidence="8">
    <location>
        <begin position="1217"/>
        <end position="1237"/>
    </location>
</feature>
<protein>
    <recommendedName>
        <fullName evidence="3">Mediator of RNA polymerase II transcription subunit 13</fullName>
    </recommendedName>
</protein>
<proteinExistence type="inferred from homology"/>
<organism evidence="9 10">
    <name type="scientific">Volvox reticuliferus</name>
    <dbReference type="NCBI Taxonomy" id="1737510"/>
    <lineage>
        <taxon>Eukaryota</taxon>
        <taxon>Viridiplantae</taxon>
        <taxon>Chlorophyta</taxon>
        <taxon>core chlorophytes</taxon>
        <taxon>Chlorophyceae</taxon>
        <taxon>CS clade</taxon>
        <taxon>Chlamydomonadales</taxon>
        <taxon>Volvocaceae</taxon>
        <taxon>Volvox</taxon>
    </lineage>
</organism>
<comment type="caution">
    <text evidence="9">The sequence shown here is derived from an EMBL/GenBank/DDBJ whole genome shotgun (WGS) entry which is preliminary data.</text>
</comment>
<dbReference type="GO" id="GO:0045944">
    <property type="term" value="P:positive regulation of transcription by RNA polymerase II"/>
    <property type="evidence" value="ECO:0007669"/>
    <property type="project" value="TreeGrafter"/>
</dbReference>
<evidence type="ECO:0000256" key="7">
    <source>
        <dbReference type="ARBA" id="ARBA00023242"/>
    </source>
</evidence>
<feature type="compositionally biased region" description="Low complexity" evidence="8">
    <location>
        <begin position="644"/>
        <end position="664"/>
    </location>
</feature>
<gene>
    <name evidence="9" type="ORF">Vretifemale_12035</name>
</gene>
<comment type="subcellular location">
    <subcellularLocation>
        <location evidence="1">Nucleus</location>
    </subcellularLocation>
</comment>
<evidence type="ECO:0000313" key="9">
    <source>
        <dbReference type="EMBL" id="GIL83469.1"/>
    </source>
</evidence>
<keyword evidence="5" id="KW-0805">Transcription regulation</keyword>
<feature type="compositionally biased region" description="Pro residues" evidence="8">
    <location>
        <begin position="1282"/>
        <end position="1299"/>
    </location>
</feature>
<keyword evidence="4" id="KW-0678">Repressor</keyword>